<evidence type="ECO:0000256" key="2">
    <source>
        <dbReference type="ARBA" id="ARBA00022963"/>
    </source>
</evidence>
<evidence type="ECO:0000256" key="4">
    <source>
        <dbReference type="PROSITE-ProRule" id="PRU01161"/>
    </source>
</evidence>
<sequence>MNQLLCLVSFDFSPYLLFKRISFLCVFSACLVCLVGLVTWLFHWSIILFLCTSASKMISRIFSKPNYFIRSAKVVISEPQTIEPGSSSLASTSSSQDDTPTIRVDLPKNSNEKKKPDDKKPVQEIKSCATDELKKEEIPAERDEFTKAADAGVLPTTVKPVEVDKPAYSGWLGGVFSSLDVSTMYTGFTSYVASGVNSWLPEKKQESVKVMAPKLSRAEVIARTQNLVTLLLAAESNDSIMERTTGLSNHLMEFPASRSAAIQRNPHLIPFLLKKMKLADDPLIKHESRKCLALLGYMMPLKSDGIRVLSLDGGGTRGMMTLEILEALEKAAGGKKICELFDYICGVSTGGIIAVYLAAKQLSIEETRERYIHISNRVFNKSSYTTFGLVMKHSMYNTETWINILKEVKILI</sequence>
<accession>A0A914C231</accession>
<dbReference type="InterPro" id="IPR016035">
    <property type="entry name" value="Acyl_Trfase/lysoPLipase"/>
</dbReference>
<keyword evidence="6" id="KW-0812">Transmembrane</keyword>
<proteinExistence type="predicted"/>
<dbReference type="GO" id="GO:0047499">
    <property type="term" value="F:calcium-independent phospholipase A2 activity"/>
    <property type="evidence" value="ECO:0007669"/>
    <property type="project" value="TreeGrafter"/>
</dbReference>
<comment type="caution">
    <text evidence="4">Lacks conserved residue(s) required for the propagation of feature annotation.</text>
</comment>
<feature type="short sequence motif" description="GXSXG" evidence="4">
    <location>
        <begin position="346"/>
        <end position="350"/>
    </location>
</feature>
<evidence type="ECO:0000256" key="1">
    <source>
        <dbReference type="ARBA" id="ARBA00022801"/>
    </source>
</evidence>
<keyword evidence="6" id="KW-1133">Transmembrane helix</keyword>
<feature type="transmembrane region" description="Helical" evidence="6">
    <location>
        <begin position="20"/>
        <end position="51"/>
    </location>
</feature>
<evidence type="ECO:0000256" key="6">
    <source>
        <dbReference type="SAM" id="Phobius"/>
    </source>
</evidence>
<dbReference type="GO" id="GO:0016042">
    <property type="term" value="P:lipid catabolic process"/>
    <property type="evidence" value="ECO:0007669"/>
    <property type="project" value="UniProtKB-KW"/>
</dbReference>
<dbReference type="WBParaSite" id="ACRNAN_Path_1556.g6054.t1">
    <property type="protein sequence ID" value="ACRNAN_Path_1556.g6054.t1"/>
    <property type="gene ID" value="ACRNAN_Path_1556.g6054"/>
</dbReference>
<dbReference type="PANTHER" id="PTHR24185">
    <property type="entry name" value="CALCIUM-INDEPENDENT PHOSPHOLIPASE A2-GAMMA"/>
    <property type="match status" value="1"/>
</dbReference>
<dbReference type="InterPro" id="IPR002641">
    <property type="entry name" value="PNPLA_dom"/>
</dbReference>
<dbReference type="Gene3D" id="3.40.1090.10">
    <property type="entry name" value="Cytosolic phospholipase A2 catalytic domain"/>
    <property type="match status" value="1"/>
</dbReference>
<name>A0A914C231_9BILA</name>
<keyword evidence="1" id="KW-0378">Hydrolase</keyword>
<keyword evidence="6" id="KW-0472">Membrane</keyword>
<evidence type="ECO:0000256" key="3">
    <source>
        <dbReference type="ARBA" id="ARBA00023098"/>
    </source>
</evidence>
<evidence type="ECO:0000256" key="5">
    <source>
        <dbReference type="SAM" id="MobiDB-lite"/>
    </source>
</evidence>
<keyword evidence="8" id="KW-1185">Reference proteome</keyword>
<reference evidence="9" key="1">
    <citation type="submission" date="2022-11" db="UniProtKB">
        <authorList>
            <consortium name="WormBaseParasite"/>
        </authorList>
    </citation>
    <scope>IDENTIFICATION</scope>
</reference>
<dbReference type="AlphaFoldDB" id="A0A914C231"/>
<dbReference type="GO" id="GO:0016020">
    <property type="term" value="C:membrane"/>
    <property type="evidence" value="ECO:0007669"/>
    <property type="project" value="TreeGrafter"/>
</dbReference>
<evidence type="ECO:0000313" key="8">
    <source>
        <dbReference type="Proteomes" id="UP000887540"/>
    </source>
</evidence>
<dbReference type="Pfam" id="PF01734">
    <property type="entry name" value="Patatin"/>
    <property type="match status" value="1"/>
</dbReference>
<feature type="compositionally biased region" description="Low complexity" evidence="5">
    <location>
        <begin position="86"/>
        <end position="95"/>
    </location>
</feature>
<keyword evidence="2" id="KW-0442">Lipid degradation</keyword>
<evidence type="ECO:0000313" key="9">
    <source>
        <dbReference type="WBParaSite" id="ACRNAN_Path_1556.g6054.t1"/>
    </source>
</evidence>
<dbReference type="GO" id="GO:0019369">
    <property type="term" value="P:arachidonate metabolic process"/>
    <property type="evidence" value="ECO:0007669"/>
    <property type="project" value="TreeGrafter"/>
</dbReference>
<dbReference type="PANTHER" id="PTHR24185:SF1">
    <property type="entry name" value="CALCIUM-INDEPENDENT PHOSPHOLIPASE A2-GAMMA"/>
    <property type="match status" value="1"/>
</dbReference>
<feature type="short sequence motif" description="GXGXXG" evidence="4">
    <location>
        <begin position="313"/>
        <end position="318"/>
    </location>
</feature>
<keyword evidence="3" id="KW-0443">Lipid metabolism</keyword>
<dbReference type="SUPFAM" id="SSF52151">
    <property type="entry name" value="FabD/lysophospholipase-like"/>
    <property type="match status" value="1"/>
</dbReference>
<feature type="domain" description="PNPLA" evidence="7">
    <location>
        <begin position="309"/>
        <end position="412"/>
    </location>
</feature>
<dbReference type="Proteomes" id="UP000887540">
    <property type="component" value="Unplaced"/>
</dbReference>
<protein>
    <submittedName>
        <fullName evidence="9">PNPLA domain-containing protein</fullName>
    </submittedName>
</protein>
<feature type="compositionally biased region" description="Basic and acidic residues" evidence="5">
    <location>
        <begin position="110"/>
        <end position="124"/>
    </location>
</feature>
<feature type="region of interest" description="Disordered" evidence="5">
    <location>
        <begin position="82"/>
        <end position="124"/>
    </location>
</feature>
<organism evidence="8 9">
    <name type="scientific">Acrobeloides nanus</name>
    <dbReference type="NCBI Taxonomy" id="290746"/>
    <lineage>
        <taxon>Eukaryota</taxon>
        <taxon>Metazoa</taxon>
        <taxon>Ecdysozoa</taxon>
        <taxon>Nematoda</taxon>
        <taxon>Chromadorea</taxon>
        <taxon>Rhabditida</taxon>
        <taxon>Tylenchina</taxon>
        <taxon>Cephalobomorpha</taxon>
        <taxon>Cephaloboidea</taxon>
        <taxon>Cephalobidae</taxon>
        <taxon>Acrobeloides</taxon>
    </lineage>
</organism>
<evidence type="ECO:0000259" key="7">
    <source>
        <dbReference type="PROSITE" id="PS51635"/>
    </source>
</evidence>
<dbReference type="PROSITE" id="PS51635">
    <property type="entry name" value="PNPLA"/>
    <property type="match status" value="1"/>
</dbReference>